<dbReference type="OrthoDB" id="864726at2"/>
<reference evidence="9" key="1">
    <citation type="submission" date="2016-10" db="EMBL/GenBank/DDBJ databases">
        <authorList>
            <person name="Varghese N."/>
            <person name="Submissions S."/>
        </authorList>
    </citation>
    <scope>NUCLEOTIDE SEQUENCE [LARGE SCALE GENOMIC DNA]</scope>
    <source>
        <strain evidence="9">OR362-8,ATCC BAA-1266,JCM 13504</strain>
    </source>
</reference>
<dbReference type="InterPro" id="IPR044068">
    <property type="entry name" value="CB"/>
</dbReference>
<evidence type="ECO:0000256" key="4">
    <source>
        <dbReference type="ARBA" id="ARBA00023172"/>
    </source>
</evidence>
<proteinExistence type="predicted"/>
<dbReference type="Pfam" id="PF00589">
    <property type="entry name" value="Phage_integrase"/>
    <property type="match status" value="1"/>
</dbReference>
<dbReference type="InterPro" id="IPR013762">
    <property type="entry name" value="Integrase-like_cat_sf"/>
</dbReference>
<keyword evidence="3 5" id="KW-0238">DNA-binding</keyword>
<dbReference type="AlphaFoldDB" id="A0A1I6BMP7"/>
<evidence type="ECO:0000259" key="7">
    <source>
        <dbReference type="PROSITE" id="PS51900"/>
    </source>
</evidence>
<evidence type="ECO:0000256" key="1">
    <source>
        <dbReference type="ARBA" id="ARBA00022829"/>
    </source>
</evidence>
<dbReference type="GO" id="GO:0015074">
    <property type="term" value="P:DNA integration"/>
    <property type="evidence" value="ECO:0007669"/>
    <property type="project" value="UniProtKB-KW"/>
</dbReference>
<evidence type="ECO:0000313" key="8">
    <source>
        <dbReference type="EMBL" id="SFQ82087.1"/>
    </source>
</evidence>
<dbReference type="PROSITE" id="PS51900">
    <property type="entry name" value="CB"/>
    <property type="match status" value="1"/>
</dbReference>
<dbReference type="GO" id="GO:0006310">
    <property type="term" value="P:DNA recombination"/>
    <property type="evidence" value="ECO:0007669"/>
    <property type="project" value="UniProtKB-KW"/>
</dbReference>
<sequence>MTLQARFPTLFEQPYSGEWLAEQDEHFTPNTVSAYGHALVDYFRFCAMQGINPPDANRADVLAYVRDLKTRSKSVAHASPAKRPQYARNTAHEGFANATIRLRIATVRLYYDYLTDEGIRVKNPVKKGQYTKFRTFGGGKRGLVARYEKPPWLPNETQWQALLNAASSEPIRNRFMLALAYDGGLRRGELCALEGGDMDPSGPLVRLRAATTKTQRAREVPYSQTTADLYKAYLKHRRRLNPTSDLLFLSESRRNKAQPLTFWTWSKVVQALGKRAGLPLLTTHTLRHLRLTDLARAGWTLPQIAAFAGHSSEDTTKLYIHFSAQELSERFRQTLGSLLDWRQETLKASLV</sequence>
<dbReference type="GO" id="GO:0007059">
    <property type="term" value="P:chromosome segregation"/>
    <property type="evidence" value="ECO:0007669"/>
    <property type="project" value="UniProtKB-KW"/>
</dbReference>
<dbReference type="RefSeq" id="WP_092678770.1">
    <property type="nucleotide sequence ID" value="NZ_FOXS01000010.1"/>
</dbReference>
<name>A0A1I6BMP7_HYMAR</name>
<evidence type="ECO:0000256" key="5">
    <source>
        <dbReference type="PROSITE-ProRule" id="PRU01248"/>
    </source>
</evidence>
<protein>
    <submittedName>
        <fullName evidence="8">Site-specific recombinase XerD</fullName>
    </submittedName>
</protein>
<keyword evidence="2" id="KW-0229">DNA integration</keyword>
<dbReference type="InterPro" id="IPR002104">
    <property type="entry name" value="Integrase_catalytic"/>
</dbReference>
<dbReference type="SUPFAM" id="SSF56349">
    <property type="entry name" value="DNA breaking-rejoining enzymes"/>
    <property type="match status" value="1"/>
</dbReference>
<dbReference type="InterPro" id="IPR004107">
    <property type="entry name" value="Integrase_SAM-like_N"/>
</dbReference>
<dbReference type="InterPro" id="IPR050090">
    <property type="entry name" value="Tyrosine_recombinase_XerCD"/>
</dbReference>
<dbReference type="STRING" id="1227077.SAMN04515668_4732"/>
<dbReference type="Gene3D" id="1.10.443.10">
    <property type="entry name" value="Intergrase catalytic core"/>
    <property type="match status" value="1"/>
</dbReference>
<accession>A0A1I6BMP7</accession>
<keyword evidence="9" id="KW-1185">Reference proteome</keyword>
<dbReference type="InterPro" id="IPR010998">
    <property type="entry name" value="Integrase_recombinase_N"/>
</dbReference>
<dbReference type="Gene3D" id="1.10.150.130">
    <property type="match status" value="1"/>
</dbReference>
<feature type="domain" description="Core-binding (CB)" evidence="7">
    <location>
        <begin position="10"/>
        <end position="115"/>
    </location>
</feature>
<evidence type="ECO:0000256" key="2">
    <source>
        <dbReference type="ARBA" id="ARBA00022908"/>
    </source>
</evidence>
<dbReference type="Proteomes" id="UP000199029">
    <property type="component" value="Unassembled WGS sequence"/>
</dbReference>
<organism evidence="8 9">
    <name type="scientific">Hymenobacter arizonensis</name>
    <name type="common">Siccationidurans arizonensis</name>
    <dbReference type="NCBI Taxonomy" id="1227077"/>
    <lineage>
        <taxon>Bacteria</taxon>
        <taxon>Pseudomonadati</taxon>
        <taxon>Bacteroidota</taxon>
        <taxon>Cytophagia</taxon>
        <taxon>Cytophagales</taxon>
        <taxon>Hymenobacteraceae</taxon>
        <taxon>Hymenobacter</taxon>
    </lineage>
</organism>
<dbReference type="PANTHER" id="PTHR30349:SF81">
    <property type="entry name" value="TYROSINE RECOMBINASE XERC"/>
    <property type="match status" value="1"/>
</dbReference>
<feature type="domain" description="Tyr recombinase" evidence="6">
    <location>
        <begin position="148"/>
        <end position="332"/>
    </location>
</feature>
<gene>
    <name evidence="8" type="ORF">SAMN04515668_4732</name>
</gene>
<dbReference type="PROSITE" id="PS51898">
    <property type="entry name" value="TYR_RECOMBINASE"/>
    <property type="match status" value="1"/>
</dbReference>
<keyword evidence="4" id="KW-0233">DNA recombination</keyword>
<evidence type="ECO:0000259" key="6">
    <source>
        <dbReference type="PROSITE" id="PS51898"/>
    </source>
</evidence>
<dbReference type="InterPro" id="IPR011010">
    <property type="entry name" value="DNA_brk_join_enz"/>
</dbReference>
<dbReference type="Pfam" id="PF02899">
    <property type="entry name" value="Phage_int_SAM_1"/>
    <property type="match status" value="1"/>
</dbReference>
<evidence type="ECO:0000256" key="3">
    <source>
        <dbReference type="ARBA" id="ARBA00023125"/>
    </source>
</evidence>
<dbReference type="CDD" id="cd00397">
    <property type="entry name" value="DNA_BRE_C"/>
    <property type="match status" value="1"/>
</dbReference>
<dbReference type="EMBL" id="FOXS01000010">
    <property type="protein sequence ID" value="SFQ82087.1"/>
    <property type="molecule type" value="Genomic_DNA"/>
</dbReference>
<evidence type="ECO:0000313" key="9">
    <source>
        <dbReference type="Proteomes" id="UP000199029"/>
    </source>
</evidence>
<dbReference type="PANTHER" id="PTHR30349">
    <property type="entry name" value="PHAGE INTEGRASE-RELATED"/>
    <property type="match status" value="1"/>
</dbReference>
<keyword evidence="1" id="KW-0159">Chromosome partition</keyword>
<dbReference type="GO" id="GO:0003677">
    <property type="term" value="F:DNA binding"/>
    <property type="evidence" value="ECO:0007669"/>
    <property type="project" value="UniProtKB-UniRule"/>
</dbReference>